<proteinExistence type="predicted"/>
<protein>
    <recommendedName>
        <fullName evidence="4">YggT family protein</fullName>
    </recommendedName>
</protein>
<evidence type="ECO:0000313" key="3">
    <source>
        <dbReference type="Proteomes" id="UP000078368"/>
    </source>
</evidence>
<keyword evidence="1" id="KW-0812">Transmembrane</keyword>
<feature type="transmembrane region" description="Helical" evidence="1">
    <location>
        <begin position="71"/>
        <end position="91"/>
    </location>
</feature>
<evidence type="ECO:0000313" key="2">
    <source>
        <dbReference type="EMBL" id="OAP85291.1"/>
    </source>
</evidence>
<evidence type="ECO:0008006" key="4">
    <source>
        <dbReference type="Google" id="ProtNLM"/>
    </source>
</evidence>
<dbReference type="Pfam" id="PF02325">
    <property type="entry name" value="CCB3_YggT"/>
    <property type="match status" value="1"/>
</dbReference>
<keyword evidence="1" id="KW-1133">Transmembrane helix</keyword>
<dbReference type="Proteomes" id="UP000078368">
    <property type="component" value="Unassembled WGS sequence"/>
</dbReference>
<comment type="caution">
    <text evidence="2">The sequence shown here is derived from an EMBL/GenBank/DDBJ whole genome shotgun (WGS) entry which is preliminary data.</text>
</comment>
<name>A0A179B2J1_9ACTO</name>
<dbReference type="STRING" id="1823756.A4H34_09300"/>
<gene>
    <name evidence="2" type="ORF">A4H34_09300</name>
</gene>
<evidence type="ECO:0000256" key="1">
    <source>
        <dbReference type="SAM" id="Phobius"/>
    </source>
</evidence>
<sequence length="95" mass="10614">MKIAIGILLLFIQFYMVLLLARVVIDIVSMILRDWNPTGFALVAVNVVYKATDPPLRFIGKYVPPLRLGPVAFDMAFLIVILGLGILGRLLQQFV</sequence>
<dbReference type="GO" id="GO:0016020">
    <property type="term" value="C:membrane"/>
    <property type="evidence" value="ECO:0007669"/>
    <property type="project" value="InterPro"/>
</dbReference>
<keyword evidence="1" id="KW-0472">Membrane</keyword>
<keyword evidence="3" id="KW-1185">Reference proteome</keyword>
<dbReference type="OrthoDB" id="3216131at2"/>
<feature type="transmembrane region" description="Helical" evidence="1">
    <location>
        <begin position="7"/>
        <end position="32"/>
    </location>
</feature>
<dbReference type="InterPro" id="IPR003425">
    <property type="entry name" value="CCB3/YggT"/>
</dbReference>
<dbReference type="EMBL" id="LVZK01000003">
    <property type="protein sequence ID" value="OAP85291.1"/>
    <property type="molecule type" value="Genomic_DNA"/>
</dbReference>
<dbReference type="RefSeq" id="WP_009199778.1">
    <property type="nucleotide sequence ID" value="NZ_LVZK01000003.1"/>
</dbReference>
<accession>A0A179B2J1</accession>
<organism evidence="2 3">
    <name type="scientific">Peptidiphaga gingivicola</name>
    <dbReference type="NCBI Taxonomy" id="2741497"/>
    <lineage>
        <taxon>Bacteria</taxon>
        <taxon>Bacillati</taxon>
        <taxon>Actinomycetota</taxon>
        <taxon>Actinomycetes</taxon>
        <taxon>Actinomycetales</taxon>
        <taxon>Actinomycetaceae</taxon>
        <taxon>Peptidiphaga</taxon>
    </lineage>
</organism>
<reference evidence="2 3" key="1">
    <citation type="submission" date="2016-04" db="EMBL/GenBank/DDBJ databases">
        <title>Peptidophaga gingivicola gen. nov., sp. nov., isolated from human subgingival plaque.</title>
        <authorList>
            <person name="Beall C.J."/>
            <person name="Mokrzan E.M."/>
            <person name="Griffen A.L."/>
            <person name="Leys E.J."/>
        </authorList>
    </citation>
    <scope>NUCLEOTIDE SEQUENCE [LARGE SCALE GENOMIC DNA]</scope>
    <source>
        <strain evidence="2 3">BA112</strain>
    </source>
</reference>
<dbReference type="AlphaFoldDB" id="A0A179B2J1"/>